<evidence type="ECO:0000313" key="2">
    <source>
        <dbReference type="EMBL" id="OLP79986.1"/>
    </source>
</evidence>
<evidence type="ECO:0000256" key="1">
    <source>
        <dbReference type="SAM" id="MobiDB-lite"/>
    </source>
</evidence>
<sequence>MLAMLSRSIRVDRARGVTVTQQTLLAVSLEGYSYNQMIAFKEKVEYILNGMPPDSWPADSTLFSWFYGKIKASRGMQRIIDKIKDSSPTSNMRTFAWLWEQFSDYLAELREDQNEREFREAMMKETKTDTRPAKEKVKATAAAAAKAAAAAAVPPKKKTSPQPPPPPPKREGKGDGGKGKGKGKDKGKGADCPFSHEAAPANTAKKGSGRSLASVEALKAQGIFLDERSMGEIVDSGFEMIPDLWMHSVNYAATVLNAFQAIGVDAIQLSQDTIDLLNKQHVEQLHGQIAQLKGAAYQALGITTVATVRTA</sequence>
<gene>
    <name evidence="2" type="ORF">AK812_SmicGene39659</name>
</gene>
<feature type="compositionally biased region" description="Low complexity" evidence="1">
    <location>
        <begin position="139"/>
        <end position="154"/>
    </location>
</feature>
<reference evidence="2 3" key="1">
    <citation type="submission" date="2016-02" db="EMBL/GenBank/DDBJ databases">
        <title>Genome analysis of coral dinoflagellate symbionts highlights evolutionary adaptations to a symbiotic lifestyle.</title>
        <authorList>
            <person name="Aranda M."/>
            <person name="Li Y."/>
            <person name="Liew Y.J."/>
            <person name="Baumgarten S."/>
            <person name="Simakov O."/>
            <person name="Wilson M."/>
            <person name="Piel J."/>
            <person name="Ashoor H."/>
            <person name="Bougouffa S."/>
            <person name="Bajic V.B."/>
            <person name="Ryu T."/>
            <person name="Ravasi T."/>
            <person name="Bayer T."/>
            <person name="Micklem G."/>
            <person name="Kim H."/>
            <person name="Bhak J."/>
            <person name="Lajeunesse T.C."/>
            <person name="Voolstra C.R."/>
        </authorList>
    </citation>
    <scope>NUCLEOTIDE SEQUENCE [LARGE SCALE GENOMIC DNA]</scope>
    <source>
        <strain evidence="2 3">CCMP2467</strain>
    </source>
</reference>
<proteinExistence type="predicted"/>
<name>A0A1Q9CAN8_SYMMI</name>
<dbReference type="Proteomes" id="UP000186817">
    <property type="component" value="Unassembled WGS sequence"/>
</dbReference>
<accession>A0A1Q9CAN8</accession>
<evidence type="ECO:0000313" key="3">
    <source>
        <dbReference type="Proteomes" id="UP000186817"/>
    </source>
</evidence>
<comment type="caution">
    <text evidence="2">The sequence shown here is derived from an EMBL/GenBank/DDBJ whole genome shotgun (WGS) entry which is preliminary data.</text>
</comment>
<feature type="region of interest" description="Disordered" evidence="1">
    <location>
        <begin position="123"/>
        <end position="211"/>
    </location>
</feature>
<dbReference type="AlphaFoldDB" id="A0A1Q9CAN8"/>
<organism evidence="2 3">
    <name type="scientific">Symbiodinium microadriaticum</name>
    <name type="common">Dinoflagellate</name>
    <name type="synonym">Zooxanthella microadriatica</name>
    <dbReference type="NCBI Taxonomy" id="2951"/>
    <lineage>
        <taxon>Eukaryota</taxon>
        <taxon>Sar</taxon>
        <taxon>Alveolata</taxon>
        <taxon>Dinophyceae</taxon>
        <taxon>Suessiales</taxon>
        <taxon>Symbiodiniaceae</taxon>
        <taxon>Symbiodinium</taxon>
    </lineage>
</organism>
<keyword evidence="3" id="KW-1185">Reference proteome</keyword>
<dbReference type="EMBL" id="LSRX01001428">
    <property type="protein sequence ID" value="OLP79986.1"/>
    <property type="molecule type" value="Genomic_DNA"/>
</dbReference>
<protein>
    <submittedName>
        <fullName evidence="2">Uncharacterized protein</fullName>
    </submittedName>
</protein>
<feature type="compositionally biased region" description="Basic and acidic residues" evidence="1">
    <location>
        <begin position="168"/>
        <end position="189"/>
    </location>
</feature>
<feature type="compositionally biased region" description="Basic and acidic residues" evidence="1">
    <location>
        <begin position="123"/>
        <end position="138"/>
    </location>
</feature>